<organism evidence="2 3">
    <name type="scientific">Diacronema lutheri</name>
    <name type="common">Unicellular marine alga</name>
    <name type="synonym">Monochrysis lutheri</name>
    <dbReference type="NCBI Taxonomy" id="2081491"/>
    <lineage>
        <taxon>Eukaryota</taxon>
        <taxon>Haptista</taxon>
        <taxon>Haptophyta</taxon>
        <taxon>Pavlovophyceae</taxon>
        <taxon>Pavlovales</taxon>
        <taxon>Pavlovaceae</taxon>
        <taxon>Diacronema</taxon>
    </lineage>
</organism>
<sequence>MAACPILQGAQRLLLAALLVGGGAAFAHSSATCCRVGRGFAGTALRRAPAQATIVGRTTPPLYAARTRPPRLGARARHGARARPRMLFDAPSRFCTDVATAIAKWWSPNIASCSLADAIILVTRRFIVVHIVVTAVSIYFNLAPSFHTWLHERPTRQKTATNGKHSEDERMRELELEERRLAFEERRLALEERRLAFDEEMRTRERALEERRLALDEELRTRERALNFPGPRWPFT</sequence>
<name>A0A8J5X7R5_DIALT</name>
<proteinExistence type="predicted"/>
<reference evidence="2" key="1">
    <citation type="submission" date="2021-05" db="EMBL/GenBank/DDBJ databases">
        <title>The genome of the haptophyte Pavlova lutheri (Diacronema luteri, Pavlovales) - a model for lipid biosynthesis in eukaryotic algae.</title>
        <authorList>
            <person name="Hulatt C.J."/>
            <person name="Posewitz M.C."/>
        </authorList>
    </citation>
    <scope>NUCLEOTIDE SEQUENCE</scope>
    <source>
        <strain evidence="2">NIVA-4/92</strain>
    </source>
</reference>
<keyword evidence="3" id="KW-1185">Reference proteome</keyword>
<evidence type="ECO:0000313" key="3">
    <source>
        <dbReference type="Proteomes" id="UP000751190"/>
    </source>
</evidence>
<comment type="caution">
    <text evidence="2">The sequence shown here is derived from an EMBL/GenBank/DDBJ whole genome shotgun (WGS) entry which is preliminary data.</text>
</comment>
<feature type="signal peptide" evidence="1">
    <location>
        <begin position="1"/>
        <end position="25"/>
    </location>
</feature>
<evidence type="ECO:0000256" key="1">
    <source>
        <dbReference type="SAM" id="SignalP"/>
    </source>
</evidence>
<dbReference type="Proteomes" id="UP000751190">
    <property type="component" value="Unassembled WGS sequence"/>
</dbReference>
<evidence type="ECO:0000313" key="2">
    <source>
        <dbReference type="EMBL" id="KAG8457965.1"/>
    </source>
</evidence>
<feature type="chain" id="PRO_5035294625" evidence="1">
    <location>
        <begin position="26"/>
        <end position="236"/>
    </location>
</feature>
<dbReference type="EMBL" id="JAGTXO010000059">
    <property type="protein sequence ID" value="KAG8457965.1"/>
    <property type="molecule type" value="Genomic_DNA"/>
</dbReference>
<accession>A0A8J5X7R5</accession>
<keyword evidence="1" id="KW-0732">Signal</keyword>
<gene>
    <name evidence="2" type="ORF">KFE25_012636</name>
</gene>
<dbReference type="AlphaFoldDB" id="A0A8J5X7R5"/>
<protein>
    <submittedName>
        <fullName evidence="2">Uncharacterized protein</fullName>
    </submittedName>
</protein>